<proteinExistence type="predicted"/>
<name>A0ABU1IPY2_9BACL</name>
<gene>
    <name evidence="1" type="ORF">JOE21_002866</name>
</gene>
<keyword evidence="2" id="KW-1185">Reference proteome</keyword>
<organism evidence="1 2">
    <name type="scientific">Desmospora profundinema</name>
    <dbReference type="NCBI Taxonomy" id="1571184"/>
    <lineage>
        <taxon>Bacteria</taxon>
        <taxon>Bacillati</taxon>
        <taxon>Bacillota</taxon>
        <taxon>Bacilli</taxon>
        <taxon>Bacillales</taxon>
        <taxon>Thermoactinomycetaceae</taxon>
        <taxon>Desmospora</taxon>
    </lineage>
</organism>
<sequence length="56" mass="7047">MYFDPYQQNFHSFYPAQLQQQDLSRIVFAHDRRIFSLEKRVNHLERMILRRKSFED</sequence>
<comment type="caution">
    <text evidence="1">The sequence shown here is derived from an EMBL/GenBank/DDBJ whole genome shotgun (WGS) entry which is preliminary data.</text>
</comment>
<accession>A0ABU1IPY2</accession>
<reference evidence="1 2" key="1">
    <citation type="submission" date="2023-07" db="EMBL/GenBank/DDBJ databases">
        <title>Genomic Encyclopedia of Type Strains, Phase IV (KMG-IV): sequencing the most valuable type-strain genomes for metagenomic binning, comparative biology and taxonomic classification.</title>
        <authorList>
            <person name="Goeker M."/>
        </authorList>
    </citation>
    <scope>NUCLEOTIDE SEQUENCE [LARGE SCALE GENOMIC DNA]</scope>
    <source>
        <strain evidence="1 2">DSM 45903</strain>
    </source>
</reference>
<dbReference type="Proteomes" id="UP001185012">
    <property type="component" value="Unassembled WGS sequence"/>
</dbReference>
<evidence type="ECO:0000313" key="2">
    <source>
        <dbReference type="Proteomes" id="UP001185012"/>
    </source>
</evidence>
<protein>
    <submittedName>
        <fullName evidence="1">Uncharacterized protein</fullName>
    </submittedName>
</protein>
<evidence type="ECO:0000313" key="1">
    <source>
        <dbReference type="EMBL" id="MDR6226856.1"/>
    </source>
</evidence>
<dbReference type="EMBL" id="JAVDQG010000006">
    <property type="protein sequence ID" value="MDR6226856.1"/>
    <property type="molecule type" value="Genomic_DNA"/>
</dbReference>